<proteinExistence type="predicted"/>
<evidence type="ECO:0000256" key="1">
    <source>
        <dbReference type="SAM" id="MobiDB-lite"/>
    </source>
</evidence>
<name>A0A6J6SWJ2_9ZZZZ</name>
<sequence length="199" mass="20684">MNRSRLPRLAAVVAVVALGLVGCSSPTPGAAAVIGDTRIAETALTQQVQAVLKAQGKPLDTPDSALASQTLDRMVKSQLVSILAAQAGVEITQGEIDAQMIEYDAQAGSRSEVERIFLEQGIAPSQIAGIIVLNLQANELGMLLAPNGDPQMQGNAVVKAMTVLSDLLDTEVSPRYGTWDASTLQVGPAPDDLSAPQAE</sequence>
<organism evidence="2">
    <name type="scientific">freshwater metagenome</name>
    <dbReference type="NCBI Taxonomy" id="449393"/>
    <lineage>
        <taxon>unclassified sequences</taxon>
        <taxon>metagenomes</taxon>
        <taxon>ecological metagenomes</taxon>
    </lineage>
</organism>
<feature type="region of interest" description="Disordered" evidence="1">
    <location>
        <begin position="180"/>
        <end position="199"/>
    </location>
</feature>
<evidence type="ECO:0000313" key="2">
    <source>
        <dbReference type="EMBL" id="CAB4739251.1"/>
    </source>
</evidence>
<protein>
    <submittedName>
        <fullName evidence="2">Unannotated protein</fullName>
    </submittedName>
</protein>
<accession>A0A6J6SWJ2</accession>
<dbReference type="EMBL" id="CAEZYZ010000023">
    <property type="protein sequence ID" value="CAB4739251.1"/>
    <property type="molecule type" value="Genomic_DNA"/>
</dbReference>
<gene>
    <name evidence="2" type="ORF">UFOPK2810_00227</name>
</gene>
<reference evidence="2" key="1">
    <citation type="submission" date="2020-05" db="EMBL/GenBank/DDBJ databases">
        <authorList>
            <person name="Chiriac C."/>
            <person name="Salcher M."/>
            <person name="Ghai R."/>
            <person name="Kavagutti S V."/>
        </authorList>
    </citation>
    <scope>NUCLEOTIDE SEQUENCE</scope>
</reference>
<dbReference type="AlphaFoldDB" id="A0A6J6SWJ2"/>
<dbReference type="PROSITE" id="PS51257">
    <property type="entry name" value="PROKAR_LIPOPROTEIN"/>
    <property type="match status" value="1"/>
</dbReference>
<dbReference type="InterPro" id="IPR027304">
    <property type="entry name" value="Trigger_fact/SurA_dom_sf"/>
</dbReference>
<dbReference type="SUPFAM" id="SSF109998">
    <property type="entry name" value="Triger factor/SurA peptide-binding domain-like"/>
    <property type="match status" value="1"/>
</dbReference>
<dbReference type="Gene3D" id="1.10.4030.10">
    <property type="entry name" value="Porin chaperone SurA, peptide-binding domain"/>
    <property type="match status" value="1"/>
</dbReference>
<dbReference type="Pfam" id="PF13624">
    <property type="entry name" value="SurA_N_3"/>
    <property type="match status" value="1"/>
</dbReference>